<proteinExistence type="predicted"/>
<protein>
    <recommendedName>
        <fullName evidence="3">DUF3168 domain-containing protein</fullName>
    </recommendedName>
</protein>
<evidence type="ECO:0000313" key="1">
    <source>
        <dbReference type="EMBL" id="MDT2403905.1"/>
    </source>
</evidence>
<dbReference type="GeneID" id="67038704"/>
<dbReference type="EMBL" id="JARPWH010000070">
    <property type="protein sequence ID" value="MDT2403905.1"/>
    <property type="molecule type" value="Genomic_DNA"/>
</dbReference>
<evidence type="ECO:0000313" key="2">
    <source>
        <dbReference type="Proteomes" id="UP001260773"/>
    </source>
</evidence>
<gene>
    <name evidence="1" type="ORF">P7D43_16185</name>
</gene>
<name>A0AAP8ZJM9_ENTAV</name>
<evidence type="ECO:0008006" key="3">
    <source>
        <dbReference type="Google" id="ProtNLM"/>
    </source>
</evidence>
<reference evidence="1" key="1">
    <citation type="submission" date="2023-03" db="EMBL/GenBank/DDBJ databases">
        <authorList>
            <person name="Shen W."/>
            <person name="Cai J."/>
        </authorList>
    </citation>
    <scope>NUCLEOTIDE SEQUENCE</scope>
    <source>
        <strain evidence="1">P33-2</strain>
    </source>
</reference>
<comment type="caution">
    <text evidence="1">The sequence shown here is derived from an EMBL/GenBank/DDBJ whole genome shotgun (WGS) entry which is preliminary data.</text>
</comment>
<organism evidence="1 2">
    <name type="scientific">Enterococcus avium</name>
    <name type="common">Streptococcus avium</name>
    <dbReference type="NCBI Taxonomy" id="33945"/>
    <lineage>
        <taxon>Bacteria</taxon>
        <taxon>Bacillati</taxon>
        <taxon>Bacillota</taxon>
        <taxon>Bacilli</taxon>
        <taxon>Lactobacillales</taxon>
        <taxon>Enterococcaceae</taxon>
        <taxon>Enterococcus</taxon>
    </lineage>
</organism>
<sequence>MTERYNIKSDIVTQLKKVAELKLVSAEYPNTWSNMPAAIYSTKAKPHKKDISDKEALTEWTVKIDLYGNKSLSTIQSEIIKVLKEIGFKNTASDDGNQDALKRSILTFRGVVDNRTLFVYQ</sequence>
<accession>A0AAP8ZJM9</accession>
<dbReference type="AlphaFoldDB" id="A0AAP8ZJM9"/>
<dbReference type="Proteomes" id="UP001260773">
    <property type="component" value="Unassembled WGS sequence"/>
</dbReference>
<dbReference type="RefSeq" id="WP_010743585.1">
    <property type="nucleotide sequence ID" value="NZ_CAAKOC010000028.1"/>
</dbReference>